<comment type="caution">
    <text evidence="2">The sequence shown here is derived from an EMBL/GenBank/DDBJ whole genome shotgun (WGS) entry which is preliminary data.</text>
</comment>
<accession>A0ABW9KKZ9</accession>
<dbReference type="PANTHER" id="PTHR45947:SF3">
    <property type="entry name" value="SULFOQUINOVOSYL TRANSFERASE SQD2"/>
    <property type="match status" value="1"/>
</dbReference>
<keyword evidence="2" id="KW-0808">Transferase</keyword>
<dbReference type="Proteomes" id="UP001634747">
    <property type="component" value="Unassembled WGS sequence"/>
</dbReference>
<reference evidence="2 3" key="1">
    <citation type="submission" date="2024-12" db="EMBL/GenBank/DDBJ databases">
        <authorList>
            <person name="Lee Y."/>
        </authorList>
    </citation>
    <scope>NUCLEOTIDE SEQUENCE [LARGE SCALE GENOMIC DNA]</scope>
    <source>
        <strain evidence="2 3">03SUJ4</strain>
    </source>
</reference>
<dbReference type="PANTHER" id="PTHR45947">
    <property type="entry name" value="SULFOQUINOVOSYL TRANSFERASE SQD2"/>
    <property type="match status" value="1"/>
</dbReference>
<feature type="domain" description="Glycosyl transferase family 1" evidence="1">
    <location>
        <begin position="221"/>
        <end position="372"/>
    </location>
</feature>
<evidence type="ECO:0000313" key="2">
    <source>
        <dbReference type="EMBL" id="MFN2975626.1"/>
    </source>
</evidence>
<dbReference type="InterPro" id="IPR001296">
    <property type="entry name" value="Glyco_trans_1"/>
</dbReference>
<dbReference type="SUPFAM" id="SSF53756">
    <property type="entry name" value="UDP-Glycosyltransferase/glycogen phosphorylase"/>
    <property type="match status" value="1"/>
</dbReference>
<dbReference type="EC" id="2.4.-.-" evidence="2"/>
<evidence type="ECO:0000259" key="1">
    <source>
        <dbReference type="Pfam" id="PF00534"/>
    </source>
</evidence>
<gene>
    <name evidence="2" type="ORF">ACK2TP_07610</name>
</gene>
<keyword evidence="3" id="KW-1185">Reference proteome</keyword>
<evidence type="ECO:0000313" key="3">
    <source>
        <dbReference type="Proteomes" id="UP001634747"/>
    </source>
</evidence>
<dbReference type="CDD" id="cd03801">
    <property type="entry name" value="GT4_PimA-like"/>
    <property type="match status" value="1"/>
</dbReference>
<dbReference type="Gene3D" id="3.40.50.2000">
    <property type="entry name" value="Glycogen Phosphorylase B"/>
    <property type="match status" value="2"/>
</dbReference>
<dbReference type="InterPro" id="IPR050194">
    <property type="entry name" value="Glycosyltransferase_grp1"/>
</dbReference>
<dbReference type="EMBL" id="JBJYXY010000001">
    <property type="protein sequence ID" value="MFN2975626.1"/>
    <property type="molecule type" value="Genomic_DNA"/>
</dbReference>
<organism evidence="2 3">
    <name type="scientific">Terriglobus aquaticus</name>
    <dbReference type="NCBI Taxonomy" id="940139"/>
    <lineage>
        <taxon>Bacteria</taxon>
        <taxon>Pseudomonadati</taxon>
        <taxon>Acidobacteriota</taxon>
        <taxon>Terriglobia</taxon>
        <taxon>Terriglobales</taxon>
        <taxon>Acidobacteriaceae</taxon>
        <taxon>Terriglobus</taxon>
    </lineage>
</organism>
<dbReference type="RefSeq" id="WP_344687846.1">
    <property type="nucleotide sequence ID" value="NZ_BAABBH010000001.1"/>
</dbReference>
<name>A0ABW9KKZ9_9BACT</name>
<protein>
    <submittedName>
        <fullName evidence="2">Glycosyltransferase family 4 protein</fullName>
        <ecNumber evidence="2">2.4.-.-</ecNumber>
    </submittedName>
</protein>
<proteinExistence type="predicted"/>
<sequence length="431" mass="47606">MKPTDSNPGGSSRPIRLAYVVSHPIQYQAPLLRELAADPSIDLCVFFCSDFSIRAYRDSGFGAEVRWDVPLTEGYRSVVLPRWRETTSPRTFAPIARGFLRHFARGLNGQRFDAVWVHGYSTVNSLHAILAARTLGIPVLLRAEPWLADRPRSAWRLALKRLFFTGLRSLISAVLPIGTRNAEYWSYYFGARFPAFLVPYAVDNDRFAAQIAQQYLAAPESLDLEPGRPVILFASKLQERKHCDDLLEAYLLLTADMPADQQPHLLIVGDGEQMPMLRARVAAVNAPLVRFAGFRNQTELPGIFALSTVFVLPSRHEPWGLIVNEAMACGLPVIVSDEVGCAVDLVQNGANGFIVPARDIAALAEALRSVLLPGVAQRRGECSRQRIAKWSFAEDRNGLKAALSFVTRLPVAAAQDGILPAVRNDHASRAL</sequence>
<keyword evidence="2" id="KW-0328">Glycosyltransferase</keyword>
<dbReference type="GO" id="GO:0016757">
    <property type="term" value="F:glycosyltransferase activity"/>
    <property type="evidence" value="ECO:0007669"/>
    <property type="project" value="UniProtKB-KW"/>
</dbReference>
<dbReference type="Pfam" id="PF00534">
    <property type="entry name" value="Glycos_transf_1"/>
    <property type="match status" value="1"/>
</dbReference>